<keyword evidence="2" id="KW-1185">Reference proteome</keyword>
<dbReference type="RefSeq" id="WP_369332689.1">
    <property type="nucleotide sequence ID" value="NZ_JAULBC010000015.1"/>
</dbReference>
<comment type="caution">
    <text evidence="1">The sequence shown here is derived from an EMBL/GenBank/DDBJ whole genome shotgun (WGS) entry which is preliminary data.</text>
</comment>
<evidence type="ECO:0000313" key="1">
    <source>
        <dbReference type="EMBL" id="MEX6691274.1"/>
    </source>
</evidence>
<protein>
    <submittedName>
        <fullName evidence="1">Uncharacterized protein</fullName>
    </submittedName>
</protein>
<evidence type="ECO:0000313" key="2">
    <source>
        <dbReference type="Proteomes" id="UP001560573"/>
    </source>
</evidence>
<sequence length="157" mass="17402">MENHQVFNISDIMLQDIVVTHAAIDNEKGLSSLPEGYSVSYTFGFEASISTDNKTLRVVFHCSAEAFTKDKKDSFGVKATFAIIYNFLVLQNVESMVRDLGDDQIEFNSDVLLSLANIAYSTSRGIIFTRCQGTILKKGILPILPTDQLRSLILASE</sequence>
<proteinExistence type="predicted"/>
<accession>A0ABV3ZPR5</accession>
<organism evidence="1 2">
    <name type="scientific">Danxiaibacter flavus</name>
    <dbReference type="NCBI Taxonomy" id="3049108"/>
    <lineage>
        <taxon>Bacteria</taxon>
        <taxon>Pseudomonadati</taxon>
        <taxon>Bacteroidota</taxon>
        <taxon>Chitinophagia</taxon>
        <taxon>Chitinophagales</taxon>
        <taxon>Chitinophagaceae</taxon>
        <taxon>Danxiaibacter</taxon>
    </lineage>
</organism>
<gene>
    <name evidence="1" type="ORF">QTN47_27440</name>
</gene>
<dbReference type="Proteomes" id="UP001560573">
    <property type="component" value="Unassembled WGS sequence"/>
</dbReference>
<name>A0ABV3ZPR5_9BACT</name>
<dbReference type="EMBL" id="JAULBC010000015">
    <property type="protein sequence ID" value="MEX6691274.1"/>
    <property type="molecule type" value="Genomic_DNA"/>
</dbReference>
<reference evidence="1 2" key="1">
    <citation type="submission" date="2023-07" db="EMBL/GenBank/DDBJ databases">
        <authorList>
            <person name="Lian W.-H."/>
        </authorList>
    </citation>
    <scope>NUCLEOTIDE SEQUENCE [LARGE SCALE GENOMIC DNA]</scope>
    <source>
        <strain evidence="1 2">SYSU DXS3180</strain>
    </source>
</reference>